<evidence type="ECO:0000313" key="3">
    <source>
        <dbReference type="Proteomes" id="UP001341840"/>
    </source>
</evidence>
<evidence type="ECO:0008006" key="4">
    <source>
        <dbReference type="Google" id="ProtNLM"/>
    </source>
</evidence>
<keyword evidence="3" id="KW-1185">Reference proteome</keyword>
<organism evidence="2 3">
    <name type="scientific">Stylosanthes scabra</name>
    <dbReference type="NCBI Taxonomy" id="79078"/>
    <lineage>
        <taxon>Eukaryota</taxon>
        <taxon>Viridiplantae</taxon>
        <taxon>Streptophyta</taxon>
        <taxon>Embryophyta</taxon>
        <taxon>Tracheophyta</taxon>
        <taxon>Spermatophyta</taxon>
        <taxon>Magnoliopsida</taxon>
        <taxon>eudicotyledons</taxon>
        <taxon>Gunneridae</taxon>
        <taxon>Pentapetalae</taxon>
        <taxon>rosids</taxon>
        <taxon>fabids</taxon>
        <taxon>Fabales</taxon>
        <taxon>Fabaceae</taxon>
        <taxon>Papilionoideae</taxon>
        <taxon>50 kb inversion clade</taxon>
        <taxon>dalbergioids sensu lato</taxon>
        <taxon>Dalbergieae</taxon>
        <taxon>Pterocarpus clade</taxon>
        <taxon>Stylosanthes</taxon>
    </lineage>
</organism>
<feature type="compositionally biased region" description="Basic and acidic residues" evidence="1">
    <location>
        <begin position="10"/>
        <end position="22"/>
    </location>
</feature>
<protein>
    <recommendedName>
        <fullName evidence="4">Aminotransferase-like plant mobile domain-containing protein</fullName>
    </recommendedName>
</protein>
<evidence type="ECO:0000256" key="1">
    <source>
        <dbReference type="SAM" id="MobiDB-lite"/>
    </source>
</evidence>
<reference evidence="2 3" key="1">
    <citation type="journal article" date="2023" name="Plants (Basel)">
        <title>Bridging the Gap: Combining Genomics and Transcriptomics Approaches to Understand Stylosanthes scabra, an Orphan Legume from the Brazilian Caatinga.</title>
        <authorList>
            <person name="Ferreira-Neto J.R.C."/>
            <person name="da Silva M.D."/>
            <person name="Binneck E."/>
            <person name="de Melo N.F."/>
            <person name="da Silva R.H."/>
            <person name="de Melo A.L.T.M."/>
            <person name="Pandolfi V."/>
            <person name="Bustamante F.O."/>
            <person name="Brasileiro-Vidal A.C."/>
            <person name="Benko-Iseppon A.M."/>
        </authorList>
    </citation>
    <scope>NUCLEOTIDE SEQUENCE [LARGE SCALE GENOMIC DNA]</scope>
    <source>
        <tissue evidence="2">Leaves</tissue>
    </source>
</reference>
<evidence type="ECO:0000313" key="2">
    <source>
        <dbReference type="EMBL" id="MED6183505.1"/>
    </source>
</evidence>
<dbReference type="PANTHER" id="PTHR46033:SF8">
    <property type="entry name" value="PROTEIN MAINTENANCE OF MERISTEMS-LIKE"/>
    <property type="match status" value="1"/>
</dbReference>
<sequence length="145" mass="16526">MAPKGHSRRPARENAQGDRADEAGADAQAGQVLQEEEDLHRLNRDWHIAGALRERVLLPRRCSFLMPVPDKLMPFMIEAGFGHAIQLRDFVFNAPLISAFVERWKPETHTFHLPWAPSFLESRTCGADQTSHAHAHRHQFRKSST</sequence>
<proteinExistence type="predicted"/>
<comment type="caution">
    <text evidence="2">The sequence shown here is derived from an EMBL/GenBank/DDBJ whole genome shotgun (WGS) entry which is preliminary data.</text>
</comment>
<feature type="region of interest" description="Disordered" evidence="1">
    <location>
        <begin position="1"/>
        <end position="31"/>
    </location>
</feature>
<gene>
    <name evidence="2" type="ORF">PIB30_038434</name>
</gene>
<accession>A0ABU6WEC6</accession>
<dbReference type="InterPro" id="IPR044824">
    <property type="entry name" value="MAIN-like"/>
</dbReference>
<dbReference type="PANTHER" id="PTHR46033">
    <property type="entry name" value="PROTEIN MAIN-LIKE 2"/>
    <property type="match status" value="1"/>
</dbReference>
<dbReference type="Proteomes" id="UP001341840">
    <property type="component" value="Unassembled WGS sequence"/>
</dbReference>
<dbReference type="EMBL" id="JASCZI010181441">
    <property type="protein sequence ID" value="MED6183505.1"/>
    <property type="molecule type" value="Genomic_DNA"/>
</dbReference>
<name>A0ABU6WEC6_9FABA</name>